<dbReference type="InterPro" id="IPR037401">
    <property type="entry name" value="SnoaL-like"/>
</dbReference>
<name>A0A0U3BBX0_9ALTE</name>
<dbReference type="AlphaFoldDB" id="A0A0U3BBX0"/>
<keyword evidence="3" id="KW-1185">Reference proteome</keyword>
<dbReference type="STRING" id="1526571.AT746_13415"/>
<protein>
    <recommendedName>
        <fullName evidence="1">SnoaL-like domain-containing protein</fullName>
    </recommendedName>
</protein>
<dbReference type="OrthoDB" id="1115105at2"/>
<evidence type="ECO:0000313" key="3">
    <source>
        <dbReference type="Proteomes" id="UP000068447"/>
    </source>
</evidence>
<proteinExistence type="predicted"/>
<dbReference type="RefSeq" id="WP_062481116.1">
    <property type="nucleotide sequence ID" value="NZ_CP013650.1"/>
</dbReference>
<dbReference type="EMBL" id="CP013650">
    <property type="protein sequence ID" value="ALS99157.1"/>
    <property type="molecule type" value="Genomic_DNA"/>
</dbReference>
<dbReference type="SUPFAM" id="SSF54427">
    <property type="entry name" value="NTF2-like"/>
    <property type="match status" value="1"/>
</dbReference>
<organism evidence="2 3">
    <name type="scientific">Lacimicrobium alkaliphilum</name>
    <dbReference type="NCBI Taxonomy" id="1526571"/>
    <lineage>
        <taxon>Bacteria</taxon>
        <taxon>Pseudomonadati</taxon>
        <taxon>Pseudomonadota</taxon>
        <taxon>Gammaproteobacteria</taxon>
        <taxon>Alteromonadales</taxon>
        <taxon>Alteromonadaceae</taxon>
        <taxon>Lacimicrobium</taxon>
    </lineage>
</organism>
<dbReference type="Pfam" id="PF12680">
    <property type="entry name" value="SnoaL_2"/>
    <property type="match status" value="1"/>
</dbReference>
<dbReference type="Gene3D" id="3.10.450.50">
    <property type="match status" value="1"/>
</dbReference>
<gene>
    <name evidence="2" type="ORF">AT746_13415</name>
</gene>
<reference evidence="2 3" key="1">
    <citation type="submission" date="2015-12" db="EMBL/GenBank/DDBJ databases">
        <title>Complete genome of Lacimicrobium alkaliphilum KCTC 32984.</title>
        <authorList>
            <person name="Kim S.-G."/>
            <person name="Lee Y.-J."/>
        </authorList>
    </citation>
    <scope>NUCLEOTIDE SEQUENCE [LARGE SCALE GENOMIC DNA]</scope>
    <source>
        <strain evidence="2 3">YelD216</strain>
    </source>
</reference>
<feature type="domain" description="SnoaL-like" evidence="1">
    <location>
        <begin position="9"/>
        <end position="100"/>
    </location>
</feature>
<dbReference type="KEGG" id="lal:AT746_13415"/>
<dbReference type="Proteomes" id="UP000068447">
    <property type="component" value="Chromosome"/>
</dbReference>
<evidence type="ECO:0000313" key="2">
    <source>
        <dbReference type="EMBL" id="ALS99157.1"/>
    </source>
</evidence>
<evidence type="ECO:0000259" key="1">
    <source>
        <dbReference type="Pfam" id="PF12680"/>
    </source>
</evidence>
<dbReference type="InterPro" id="IPR032710">
    <property type="entry name" value="NTF2-like_dom_sf"/>
</dbReference>
<accession>A0A0U3BBX0</accession>
<sequence length="142" mass="16300">MNTELSEFRAFYEQLQSSSLSQLPSVYSEDVRFIDPVAEHHGLDALDTYFGRLLENCGECRFTIHSCVLQGQQGFVTWTMIFSHPKVKKGAMICVDGCSEIMLNTEQKVCQQRDYYDLGAMLYQHLPLIGPVINWLKKRLNS</sequence>